<accession>A0A127QIR8</accession>
<dbReference type="SUPFAM" id="SSF53850">
    <property type="entry name" value="Periplasmic binding protein-like II"/>
    <property type="match status" value="1"/>
</dbReference>
<dbReference type="PANTHER" id="PTHR30126:SF77">
    <property type="entry name" value="TRANSCRIPTIONAL REGULATORY PROTEIN"/>
    <property type="match status" value="1"/>
</dbReference>
<evidence type="ECO:0000256" key="4">
    <source>
        <dbReference type="ARBA" id="ARBA00023163"/>
    </source>
</evidence>
<reference evidence="6 7" key="1">
    <citation type="submission" date="2015-11" db="EMBL/GenBank/DDBJ databases">
        <title>Exploring the genomic traits of fungus-feeding bacterial genus Collimonas.</title>
        <authorList>
            <person name="Song C."/>
            <person name="Schmidt R."/>
            <person name="de Jager V."/>
            <person name="Krzyzanowska D."/>
            <person name="Jongedijk E."/>
            <person name="Cankar K."/>
            <person name="Beekwilder J."/>
            <person name="van Veen A."/>
            <person name="de Boer W."/>
            <person name="van Veen J.A."/>
            <person name="Garbeva P."/>
        </authorList>
    </citation>
    <scope>NUCLEOTIDE SEQUENCE [LARGE SCALE GENOMIC DNA]</scope>
    <source>
        <strain evidence="6 7">Ter282</strain>
    </source>
</reference>
<evidence type="ECO:0000259" key="5">
    <source>
        <dbReference type="PROSITE" id="PS50931"/>
    </source>
</evidence>
<dbReference type="EMBL" id="CP013235">
    <property type="protein sequence ID" value="AMP09933.1"/>
    <property type="molecule type" value="Genomic_DNA"/>
</dbReference>
<comment type="similarity">
    <text evidence="1">Belongs to the LysR transcriptional regulatory family.</text>
</comment>
<dbReference type="OrthoDB" id="9803735at2"/>
<evidence type="ECO:0000256" key="2">
    <source>
        <dbReference type="ARBA" id="ARBA00023015"/>
    </source>
</evidence>
<proteinExistence type="inferred from homology"/>
<sequence length="320" mass="35188">MNTRFLEAFVWVARLGSFRAAAEKLNITQAAISNRIASLEQDFDTRLFERDAREIRLTFDGRRLLGYAERMLELSREMSAIGRTGSSIAGIVRIGVIETIVHTWLIDFLRRVQEMYPGIELQLTSESTRRLHEQLRQGELDLALQTDPVIGDGIRNTASGSIAMGWVGRAADWPAGMAPVSLAQLAERPIVTMNRGSQPHSALMELCEAEGVPAPRIHCVSSISAIVRLVQSGFGIAVLPLAPARDQISSGTLNIIPCTTNLTPQRLVVSYCADLTTEAIQLVAKLACEEAARFTLNLEPQYGFDPHQVNDATSKTYQSP</sequence>
<dbReference type="PRINTS" id="PR00039">
    <property type="entry name" value="HTHLYSR"/>
</dbReference>
<dbReference type="Gene3D" id="1.10.10.10">
    <property type="entry name" value="Winged helix-like DNA-binding domain superfamily/Winged helix DNA-binding domain"/>
    <property type="match status" value="1"/>
</dbReference>
<dbReference type="PANTHER" id="PTHR30126">
    <property type="entry name" value="HTH-TYPE TRANSCRIPTIONAL REGULATOR"/>
    <property type="match status" value="1"/>
</dbReference>
<gene>
    <name evidence="6" type="ORF">CAter282_2179</name>
</gene>
<dbReference type="Pfam" id="PF00126">
    <property type="entry name" value="HTH_1"/>
    <property type="match status" value="1"/>
</dbReference>
<keyword evidence="7" id="KW-1185">Reference proteome</keyword>
<keyword evidence="3" id="KW-0238">DNA-binding</keyword>
<dbReference type="GO" id="GO:0003700">
    <property type="term" value="F:DNA-binding transcription factor activity"/>
    <property type="evidence" value="ECO:0007669"/>
    <property type="project" value="InterPro"/>
</dbReference>
<dbReference type="AlphaFoldDB" id="A0A127QIR8"/>
<dbReference type="PATRIC" id="fig|279058.18.peg.2142"/>
<name>A0A127QIR8_9BURK</name>
<dbReference type="Gene3D" id="3.40.190.290">
    <property type="match status" value="1"/>
</dbReference>
<dbReference type="CDD" id="cd05466">
    <property type="entry name" value="PBP2_LTTR_substrate"/>
    <property type="match status" value="1"/>
</dbReference>
<dbReference type="InterPro" id="IPR036390">
    <property type="entry name" value="WH_DNA-bd_sf"/>
</dbReference>
<feature type="domain" description="HTH lysR-type" evidence="5">
    <location>
        <begin position="1"/>
        <end position="58"/>
    </location>
</feature>
<evidence type="ECO:0000313" key="7">
    <source>
        <dbReference type="Proteomes" id="UP000071778"/>
    </source>
</evidence>
<dbReference type="Proteomes" id="UP000071778">
    <property type="component" value="Chromosome"/>
</dbReference>
<dbReference type="InterPro" id="IPR036388">
    <property type="entry name" value="WH-like_DNA-bd_sf"/>
</dbReference>
<dbReference type="Pfam" id="PF03466">
    <property type="entry name" value="LysR_substrate"/>
    <property type="match status" value="1"/>
</dbReference>
<dbReference type="SUPFAM" id="SSF46785">
    <property type="entry name" value="Winged helix' DNA-binding domain"/>
    <property type="match status" value="1"/>
</dbReference>
<protein>
    <submittedName>
        <fullName evidence="6">Bacterial regulatory helix-turn-helix, lysR family protein</fullName>
    </submittedName>
</protein>
<organism evidence="6 7">
    <name type="scientific">Collimonas arenae</name>
    <dbReference type="NCBI Taxonomy" id="279058"/>
    <lineage>
        <taxon>Bacteria</taxon>
        <taxon>Pseudomonadati</taxon>
        <taxon>Pseudomonadota</taxon>
        <taxon>Betaproteobacteria</taxon>
        <taxon>Burkholderiales</taxon>
        <taxon>Oxalobacteraceae</taxon>
        <taxon>Collimonas</taxon>
    </lineage>
</organism>
<evidence type="ECO:0000256" key="1">
    <source>
        <dbReference type="ARBA" id="ARBA00009437"/>
    </source>
</evidence>
<dbReference type="InterPro" id="IPR005119">
    <property type="entry name" value="LysR_subst-bd"/>
</dbReference>
<keyword evidence="2" id="KW-0805">Transcription regulation</keyword>
<evidence type="ECO:0000256" key="3">
    <source>
        <dbReference type="ARBA" id="ARBA00023125"/>
    </source>
</evidence>
<dbReference type="GO" id="GO:0000976">
    <property type="term" value="F:transcription cis-regulatory region binding"/>
    <property type="evidence" value="ECO:0007669"/>
    <property type="project" value="TreeGrafter"/>
</dbReference>
<dbReference type="RefSeq" id="WP_061533325.1">
    <property type="nucleotide sequence ID" value="NZ_CP013233.1"/>
</dbReference>
<keyword evidence="4" id="KW-0804">Transcription</keyword>
<dbReference type="FunFam" id="1.10.10.10:FF:000001">
    <property type="entry name" value="LysR family transcriptional regulator"/>
    <property type="match status" value="1"/>
</dbReference>
<dbReference type="PROSITE" id="PS50931">
    <property type="entry name" value="HTH_LYSR"/>
    <property type="match status" value="1"/>
</dbReference>
<dbReference type="InterPro" id="IPR000847">
    <property type="entry name" value="LysR_HTH_N"/>
</dbReference>
<evidence type="ECO:0000313" key="6">
    <source>
        <dbReference type="EMBL" id="AMP09933.1"/>
    </source>
</evidence>